<dbReference type="InterPro" id="IPR001537">
    <property type="entry name" value="SpoU_MeTrfase"/>
</dbReference>
<keyword evidence="1 4" id="KW-0489">Methyltransferase</keyword>
<protein>
    <submittedName>
        <fullName evidence="4">tRNA/rRNA methyltransferase</fullName>
    </submittedName>
</protein>
<dbReference type="GO" id="GO:0005829">
    <property type="term" value="C:cytosol"/>
    <property type="evidence" value="ECO:0007669"/>
    <property type="project" value="TreeGrafter"/>
</dbReference>
<proteinExistence type="predicted"/>
<evidence type="ECO:0000313" key="5">
    <source>
        <dbReference type="Proteomes" id="UP000034087"/>
    </source>
</evidence>
<evidence type="ECO:0000256" key="2">
    <source>
        <dbReference type="ARBA" id="ARBA00022679"/>
    </source>
</evidence>
<dbReference type="InterPro" id="IPR004441">
    <property type="entry name" value="rRNA_MeTrfase_TrmH"/>
</dbReference>
<evidence type="ECO:0000313" key="4">
    <source>
        <dbReference type="EMBL" id="KKT60215.1"/>
    </source>
</evidence>
<dbReference type="Pfam" id="PF00588">
    <property type="entry name" value="SpoU_methylase"/>
    <property type="match status" value="1"/>
</dbReference>
<feature type="domain" description="tRNA/rRNA methyltransferase SpoU type" evidence="3">
    <location>
        <begin position="20"/>
        <end position="123"/>
    </location>
</feature>
<dbReference type="AlphaFoldDB" id="A0A0G1IM67"/>
<dbReference type="Proteomes" id="UP000034087">
    <property type="component" value="Unassembled WGS sequence"/>
</dbReference>
<dbReference type="InterPro" id="IPR029028">
    <property type="entry name" value="Alpha/beta_knot_MTases"/>
</dbReference>
<dbReference type="InterPro" id="IPR029026">
    <property type="entry name" value="tRNA_m1G_MTases_N"/>
</dbReference>
<evidence type="ECO:0000259" key="3">
    <source>
        <dbReference type="Pfam" id="PF00588"/>
    </source>
</evidence>
<evidence type="ECO:0000256" key="1">
    <source>
        <dbReference type="ARBA" id="ARBA00022603"/>
    </source>
</evidence>
<dbReference type="EMBL" id="LCIR01000003">
    <property type="protein sequence ID" value="KKT60215.1"/>
    <property type="molecule type" value="Genomic_DNA"/>
</dbReference>
<gene>
    <name evidence="4" type="ORF">UW53_C0003G0126</name>
</gene>
<keyword evidence="2 4" id="KW-0808">Transferase</keyword>
<dbReference type="GO" id="GO:0008173">
    <property type="term" value="F:RNA methyltransferase activity"/>
    <property type="evidence" value="ECO:0007669"/>
    <property type="project" value="InterPro"/>
</dbReference>
<sequence>MKKIYLTGYTPEPYDIFGKLRKDFQKTALGAEKYADWAQIKNIHTLIKRLKEEKIQIIALEQSKKSIDLKKLKPKKSFALILGNEVRGIPKSILKKCDKIVEIPMRGKKESLNVSVAAGIAVYELVRNLRN</sequence>
<dbReference type="GO" id="GO:0006396">
    <property type="term" value="P:RNA processing"/>
    <property type="evidence" value="ECO:0007669"/>
    <property type="project" value="InterPro"/>
</dbReference>
<comment type="caution">
    <text evidence="4">The sequence shown here is derived from an EMBL/GenBank/DDBJ whole genome shotgun (WGS) entry which is preliminary data.</text>
</comment>
<dbReference type="PANTHER" id="PTHR46429">
    <property type="entry name" value="23S RRNA (GUANOSINE-2'-O-)-METHYLTRANSFERASE RLMB"/>
    <property type="match status" value="1"/>
</dbReference>
<dbReference type="GO" id="GO:0003723">
    <property type="term" value="F:RNA binding"/>
    <property type="evidence" value="ECO:0007669"/>
    <property type="project" value="InterPro"/>
</dbReference>
<name>A0A0G1IM67_9BACT</name>
<dbReference type="Gene3D" id="3.40.1280.10">
    <property type="match status" value="1"/>
</dbReference>
<reference evidence="4 5" key="1">
    <citation type="journal article" date="2015" name="Nature">
        <title>rRNA introns, odd ribosomes, and small enigmatic genomes across a large radiation of phyla.</title>
        <authorList>
            <person name="Brown C.T."/>
            <person name="Hug L.A."/>
            <person name="Thomas B.C."/>
            <person name="Sharon I."/>
            <person name="Castelle C.J."/>
            <person name="Singh A."/>
            <person name="Wilkins M.J."/>
            <person name="Williams K.H."/>
            <person name="Banfield J.F."/>
        </authorList>
    </citation>
    <scope>NUCLEOTIDE SEQUENCE [LARGE SCALE GENOMIC DNA]</scope>
</reference>
<dbReference type="GO" id="GO:0032259">
    <property type="term" value="P:methylation"/>
    <property type="evidence" value="ECO:0007669"/>
    <property type="project" value="UniProtKB-KW"/>
</dbReference>
<accession>A0A0G1IM67</accession>
<dbReference type="SUPFAM" id="SSF75217">
    <property type="entry name" value="alpha/beta knot"/>
    <property type="match status" value="1"/>
</dbReference>
<dbReference type="PANTHER" id="PTHR46429:SF1">
    <property type="entry name" value="23S RRNA (GUANOSINE-2'-O-)-METHYLTRANSFERASE RLMB"/>
    <property type="match status" value="1"/>
</dbReference>
<organism evidence="4 5">
    <name type="scientific">Candidatus Giovannonibacteria bacterium GW2011_GWA1_44_25</name>
    <dbReference type="NCBI Taxonomy" id="1618645"/>
    <lineage>
        <taxon>Bacteria</taxon>
        <taxon>Candidatus Giovannoniibacteriota</taxon>
    </lineage>
</organism>